<keyword evidence="2" id="KW-1185">Reference proteome</keyword>
<accession>A0ABR8U9Z3</accession>
<dbReference type="Proteomes" id="UP000626786">
    <property type="component" value="Unassembled WGS sequence"/>
</dbReference>
<evidence type="ECO:0000313" key="1">
    <source>
        <dbReference type="EMBL" id="MBD7984860.1"/>
    </source>
</evidence>
<protein>
    <submittedName>
        <fullName evidence="1">Uncharacterized protein</fullName>
    </submittedName>
</protein>
<reference evidence="1 2" key="1">
    <citation type="submission" date="2020-08" db="EMBL/GenBank/DDBJ databases">
        <title>A Genomic Blueprint of the Chicken Gut Microbiome.</title>
        <authorList>
            <person name="Gilroy R."/>
            <person name="Ravi A."/>
            <person name="Getino M."/>
            <person name="Pursley I."/>
            <person name="Horton D.L."/>
            <person name="Alikhan N.-F."/>
            <person name="Baker D."/>
            <person name="Gharbi K."/>
            <person name="Hall N."/>
            <person name="Watson M."/>
            <person name="Adriaenssens E.M."/>
            <person name="Foster-Nyarko E."/>
            <person name="Jarju S."/>
            <person name="Secka A."/>
            <person name="Antonio M."/>
            <person name="Oren A."/>
            <person name="Chaudhuri R."/>
            <person name="La Ragione R.M."/>
            <person name="Hildebrand F."/>
            <person name="Pallen M.J."/>
        </authorList>
    </citation>
    <scope>NUCLEOTIDE SEQUENCE [LARGE SCALE GENOMIC DNA]</scope>
    <source>
        <strain evidence="1 2">Sa2YVA2</strain>
    </source>
</reference>
<dbReference type="EMBL" id="JACSQN010000007">
    <property type="protein sequence ID" value="MBD7984860.1"/>
    <property type="molecule type" value="Genomic_DNA"/>
</dbReference>
<sequence>MDTFTSVAGRFTSAQPMDMSARPAYMGGQHAFTSAAGRFTSAQPMDMSA</sequence>
<organism evidence="1 2">
    <name type="scientific">Sporosarcina quadrami</name>
    <dbReference type="NCBI Taxonomy" id="2762234"/>
    <lineage>
        <taxon>Bacteria</taxon>
        <taxon>Bacillati</taxon>
        <taxon>Bacillota</taxon>
        <taxon>Bacilli</taxon>
        <taxon>Bacillales</taxon>
        <taxon>Caryophanaceae</taxon>
        <taxon>Sporosarcina</taxon>
    </lineage>
</organism>
<dbReference type="RefSeq" id="WP_191694547.1">
    <property type="nucleotide sequence ID" value="NZ_JACSQN010000007.1"/>
</dbReference>
<proteinExistence type="predicted"/>
<comment type="caution">
    <text evidence="1">The sequence shown here is derived from an EMBL/GenBank/DDBJ whole genome shotgun (WGS) entry which is preliminary data.</text>
</comment>
<name>A0ABR8U9Z3_9BACL</name>
<evidence type="ECO:0000313" key="2">
    <source>
        <dbReference type="Proteomes" id="UP000626786"/>
    </source>
</evidence>
<gene>
    <name evidence="1" type="ORF">H9649_09715</name>
</gene>